<dbReference type="AlphaFoldDB" id="D7KGC5"/>
<dbReference type="eggNOG" id="KOG0715">
    <property type="taxonomic scope" value="Eukaryota"/>
</dbReference>
<gene>
    <name evidence="2" type="ORF">ARALYDRAFT_679572</name>
</gene>
<keyword evidence="3" id="KW-1185">Reference proteome</keyword>
<dbReference type="Pfam" id="PF00560">
    <property type="entry name" value="LRR_1"/>
    <property type="match status" value="2"/>
</dbReference>
<keyword evidence="1" id="KW-0472">Membrane</keyword>
<dbReference type="InterPro" id="IPR032675">
    <property type="entry name" value="LRR_dom_sf"/>
</dbReference>
<feature type="non-terminal residue" evidence="2">
    <location>
        <position position="1"/>
    </location>
</feature>
<dbReference type="InterPro" id="IPR001611">
    <property type="entry name" value="Leu-rich_rpt"/>
</dbReference>
<dbReference type="Proteomes" id="UP000008694">
    <property type="component" value="Unassembled WGS sequence"/>
</dbReference>
<dbReference type="Gramene" id="Al_scaffold_0001_1895">
    <property type="protein sequence ID" value="Al_scaffold_0001_1895"/>
    <property type="gene ID" value="Al_scaffold_0001_1895"/>
</dbReference>
<evidence type="ECO:0000313" key="2">
    <source>
        <dbReference type="EMBL" id="EFH69253.1"/>
    </source>
</evidence>
<feature type="transmembrane region" description="Helical" evidence="1">
    <location>
        <begin position="50"/>
        <end position="72"/>
    </location>
</feature>
<evidence type="ECO:0000313" key="3">
    <source>
        <dbReference type="Proteomes" id="UP000008694"/>
    </source>
</evidence>
<dbReference type="STRING" id="81972.D7KGC5"/>
<dbReference type="EMBL" id="GL348713">
    <property type="protein sequence ID" value="EFH69253.1"/>
    <property type="molecule type" value="Genomic_DNA"/>
</dbReference>
<sequence>IWYSDVDRLDLSRNQIFGEIPRGIRGWRNLNELNLANNHLFRIITSPAKFASWLCGKASSSVVVLMVVAMWVGSNLARHAPLPQGALLTLLYMSIKLQVDST</sequence>
<evidence type="ECO:0000256" key="1">
    <source>
        <dbReference type="SAM" id="Phobius"/>
    </source>
</evidence>
<dbReference type="HOGENOM" id="CLU_2284597_0_0_1"/>
<dbReference type="SUPFAM" id="SSF52058">
    <property type="entry name" value="L domain-like"/>
    <property type="match status" value="1"/>
</dbReference>
<organism evidence="3">
    <name type="scientific">Arabidopsis lyrata subsp. lyrata</name>
    <name type="common">Lyre-leaved rock-cress</name>
    <dbReference type="NCBI Taxonomy" id="81972"/>
    <lineage>
        <taxon>Eukaryota</taxon>
        <taxon>Viridiplantae</taxon>
        <taxon>Streptophyta</taxon>
        <taxon>Embryophyta</taxon>
        <taxon>Tracheophyta</taxon>
        <taxon>Spermatophyta</taxon>
        <taxon>Magnoliopsida</taxon>
        <taxon>eudicotyledons</taxon>
        <taxon>Gunneridae</taxon>
        <taxon>Pentapetalae</taxon>
        <taxon>rosids</taxon>
        <taxon>malvids</taxon>
        <taxon>Brassicales</taxon>
        <taxon>Brassicaceae</taxon>
        <taxon>Camelineae</taxon>
        <taxon>Arabidopsis</taxon>
    </lineage>
</organism>
<proteinExistence type="predicted"/>
<keyword evidence="1" id="KW-0812">Transmembrane</keyword>
<keyword evidence="1" id="KW-1133">Transmembrane helix</keyword>
<dbReference type="Gene3D" id="3.80.10.10">
    <property type="entry name" value="Ribonuclease Inhibitor"/>
    <property type="match status" value="1"/>
</dbReference>
<accession>D7KGC5</accession>
<reference evidence="3" key="1">
    <citation type="journal article" date="2011" name="Nat. Genet.">
        <title>The Arabidopsis lyrata genome sequence and the basis of rapid genome size change.</title>
        <authorList>
            <person name="Hu T.T."/>
            <person name="Pattyn P."/>
            <person name="Bakker E.G."/>
            <person name="Cao J."/>
            <person name="Cheng J.-F."/>
            <person name="Clark R.M."/>
            <person name="Fahlgren N."/>
            <person name="Fawcett J.A."/>
            <person name="Grimwood J."/>
            <person name="Gundlach H."/>
            <person name="Haberer G."/>
            <person name="Hollister J.D."/>
            <person name="Ossowski S."/>
            <person name="Ottilar R.P."/>
            <person name="Salamov A.A."/>
            <person name="Schneeberger K."/>
            <person name="Spannagl M."/>
            <person name="Wang X."/>
            <person name="Yang L."/>
            <person name="Nasrallah M.E."/>
            <person name="Bergelson J."/>
            <person name="Carrington J.C."/>
            <person name="Gaut B.S."/>
            <person name="Schmutz J."/>
            <person name="Mayer K.F.X."/>
            <person name="Van de Peer Y."/>
            <person name="Grigoriev I.V."/>
            <person name="Nordborg M."/>
            <person name="Weigel D."/>
            <person name="Guo Y.-L."/>
        </authorList>
    </citation>
    <scope>NUCLEOTIDE SEQUENCE [LARGE SCALE GENOMIC DNA]</scope>
    <source>
        <strain evidence="3">cv. MN47</strain>
    </source>
</reference>
<name>D7KGC5_ARALL</name>
<protein>
    <submittedName>
        <fullName evidence="2">Predicted protein</fullName>
    </submittedName>
</protein>